<dbReference type="InterPro" id="IPR043502">
    <property type="entry name" value="DNA/RNA_pol_sf"/>
</dbReference>
<dbReference type="Pfam" id="PF00817">
    <property type="entry name" value="IMS"/>
    <property type="match status" value="1"/>
</dbReference>
<dbReference type="Pfam" id="PF13438">
    <property type="entry name" value="DUF4113"/>
    <property type="match status" value="1"/>
</dbReference>
<keyword evidence="2" id="KW-0227">DNA damage</keyword>
<dbReference type="GO" id="GO:0009432">
    <property type="term" value="P:SOS response"/>
    <property type="evidence" value="ECO:0007669"/>
    <property type="project" value="UniProtKB-KW"/>
</dbReference>
<evidence type="ECO:0000256" key="1">
    <source>
        <dbReference type="ARBA" id="ARBA00010945"/>
    </source>
</evidence>
<sequence>MKAIVDCNSFYCSCEQVFRPDLKGKPIVVLSNNDGCIISRNPEAKRLGIGQAGPFFKERPIIEEHNVTLFSSNYNLYGDMSRRVMEVLKLFVGEDNVEVYSVDEAFLDVDEFPLQQLHILSEEILHTIKQWTGIQTSIGIGPTKTLSKVANRLAKKHHEIANKIVILDTQEKVIAALQQTPVGDIWGIGRRYADKLLTLGVETAWDVRNLSEAWARQHLGGVVGVRMVKELRGEPALFMQEALTKKKMIATSRMFGEAVTQLADIKEAIATYAGRTAEKLRRQKSAASVASIFLVPQEKIESPHFQHGPTVSTYTILPQPTSLTHELIKAAVTMAVSIFQEGKKYKKAGVIVSGLVPDNAIQANLFEEGKSIGRFLMDMVDNINFSMRGDVVKFAASGVTRNWKMRQQQLSPRYTMRWEELCEVK</sequence>
<dbReference type="Pfam" id="PF11799">
    <property type="entry name" value="IMS_C"/>
    <property type="match status" value="1"/>
</dbReference>
<evidence type="ECO:0000313" key="8">
    <source>
        <dbReference type="Proteomes" id="UP000077177"/>
    </source>
</evidence>
<dbReference type="Gene3D" id="3.40.1170.60">
    <property type="match status" value="1"/>
</dbReference>
<protein>
    <recommendedName>
        <fullName evidence="6">UmuC domain-containing protein</fullName>
    </recommendedName>
</protein>
<dbReference type="EMBL" id="CP011390">
    <property type="protein sequence ID" value="ANE52423.1"/>
    <property type="molecule type" value="Genomic_DNA"/>
</dbReference>
<dbReference type="CDD" id="cd01700">
    <property type="entry name" value="PolY_Pol_V_umuC"/>
    <property type="match status" value="1"/>
</dbReference>
<dbReference type="InterPro" id="IPR025188">
    <property type="entry name" value="DUF4113"/>
</dbReference>
<evidence type="ECO:0000256" key="4">
    <source>
        <dbReference type="ARBA" id="ARBA00023204"/>
    </source>
</evidence>
<reference evidence="8" key="1">
    <citation type="submission" date="2015-01" db="EMBL/GenBank/DDBJ databases">
        <title>Flavisolibacter sp./LCS9/ whole genome sequencing.</title>
        <authorList>
            <person name="Kim M.K."/>
            <person name="Srinivasan S."/>
            <person name="Lee J.-J."/>
        </authorList>
    </citation>
    <scope>NUCLEOTIDE SEQUENCE [LARGE SCALE GENOMIC DNA]</scope>
    <source>
        <strain evidence="8">LCS9</strain>
    </source>
</reference>
<name>A0A172U074_9BACT</name>
<dbReference type="GO" id="GO:0003684">
    <property type="term" value="F:damaged DNA binding"/>
    <property type="evidence" value="ECO:0007669"/>
    <property type="project" value="InterPro"/>
</dbReference>
<dbReference type="InterPro" id="IPR001126">
    <property type="entry name" value="UmuC"/>
</dbReference>
<dbReference type="InterPro" id="IPR050116">
    <property type="entry name" value="DNA_polymerase-Y"/>
</dbReference>
<dbReference type="PROSITE" id="PS50173">
    <property type="entry name" value="UMUC"/>
    <property type="match status" value="1"/>
</dbReference>
<dbReference type="Gene3D" id="1.10.150.20">
    <property type="entry name" value="5' to 3' exonuclease, C-terminal subdomain"/>
    <property type="match status" value="1"/>
</dbReference>
<dbReference type="PANTHER" id="PTHR11076">
    <property type="entry name" value="DNA REPAIR POLYMERASE UMUC / TRANSFERASE FAMILY MEMBER"/>
    <property type="match status" value="1"/>
</dbReference>
<feature type="domain" description="UmuC" evidence="6">
    <location>
        <begin position="2"/>
        <end position="189"/>
    </location>
</feature>
<dbReference type="KEGG" id="fla:SY85_20000"/>
<keyword evidence="3" id="KW-0741">SOS mutagenesis</keyword>
<dbReference type="PANTHER" id="PTHR11076:SF34">
    <property type="entry name" value="PROTEIN UMUC"/>
    <property type="match status" value="1"/>
</dbReference>
<evidence type="ECO:0000256" key="3">
    <source>
        <dbReference type="ARBA" id="ARBA00023199"/>
    </source>
</evidence>
<dbReference type="Gene3D" id="3.30.70.270">
    <property type="match status" value="1"/>
</dbReference>
<proteinExistence type="inferred from homology"/>
<dbReference type="GO" id="GO:0003887">
    <property type="term" value="F:DNA-directed DNA polymerase activity"/>
    <property type="evidence" value="ECO:0007669"/>
    <property type="project" value="TreeGrafter"/>
</dbReference>
<evidence type="ECO:0000259" key="6">
    <source>
        <dbReference type="PROSITE" id="PS50173"/>
    </source>
</evidence>
<dbReference type="InterPro" id="IPR017961">
    <property type="entry name" value="DNA_pol_Y-fam_little_finger"/>
</dbReference>
<dbReference type="GO" id="GO:0005829">
    <property type="term" value="C:cytosol"/>
    <property type="evidence" value="ECO:0007669"/>
    <property type="project" value="TreeGrafter"/>
</dbReference>
<dbReference type="GO" id="GO:0006281">
    <property type="term" value="P:DNA repair"/>
    <property type="evidence" value="ECO:0007669"/>
    <property type="project" value="UniProtKB-KW"/>
</dbReference>
<dbReference type="SUPFAM" id="SSF56672">
    <property type="entry name" value="DNA/RNA polymerases"/>
    <property type="match status" value="1"/>
</dbReference>
<dbReference type="GO" id="GO:0042276">
    <property type="term" value="P:error-prone translesion synthesis"/>
    <property type="evidence" value="ECO:0007669"/>
    <property type="project" value="TreeGrafter"/>
</dbReference>
<comment type="similarity">
    <text evidence="1">Belongs to the DNA polymerase type-Y family.</text>
</comment>
<dbReference type="PATRIC" id="fig|1492898.3.peg.4348"/>
<keyword evidence="5" id="KW-0742">SOS response</keyword>
<keyword evidence="8" id="KW-1185">Reference proteome</keyword>
<dbReference type="AlphaFoldDB" id="A0A172U074"/>
<keyword evidence="4" id="KW-0234">DNA repair</keyword>
<accession>A0A172U074</accession>
<evidence type="ECO:0000256" key="2">
    <source>
        <dbReference type="ARBA" id="ARBA00022763"/>
    </source>
</evidence>
<reference evidence="7 8" key="2">
    <citation type="journal article" date="2016" name="Int. J. Syst. Evol. Microbiol.">
        <title>Flavisolibacter tropicus sp. nov., isolated from tropical soil.</title>
        <authorList>
            <person name="Lee J.J."/>
            <person name="Kang M.S."/>
            <person name="Kim G.S."/>
            <person name="Lee C.S."/>
            <person name="Lim S."/>
            <person name="Lee J."/>
            <person name="Roh S.H."/>
            <person name="Kang H."/>
            <person name="Ha J.M."/>
            <person name="Bae S."/>
            <person name="Jung H.Y."/>
            <person name="Kim M.K."/>
        </authorList>
    </citation>
    <scope>NUCLEOTIDE SEQUENCE [LARGE SCALE GENOMIC DNA]</scope>
    <source>
        <strain evidence="7 8">LCS9</strain>
    </source>
</reference>
<dbReference type="STRING" id="1492898.SY85_20000"/>
<evidence type="ECO:0000313" key="7">
    <source>
        <dbReference type="EMBL" id="ANE52423.1"/>
    </source>
</evidence>
<dbReference type="OrthoDB" id="9808813at2"/>
<gene>
    <name evidence="7" type="ORF">SY85_20000</name>
</gene>
<dbReference type="Proteomes" id="UP000077177">
    <property type="component" value="Chromosome"/>
</dbReference>
<evidence type="ECO:0000256" key="5">
    <source>
        <dbReference type="ARBA" id="ARBA00023236"/>
    </source>
</evidence>
<dbReference type="RefSeq" id="WP_066406860.1">
    <property type="nucleotide sequence ID" value="NZ_CP011390.1"/>
</dbReference>
<dbReference type="InterPro" id="IPR043128">
    <property type="entry name" value="Rev_trsase/Diguanyl_cyclase"/>
</dbReference>
<organism evidence="7 8">
    <name type="scientific">Flavisolibacter tropicus</name>
    <dbReference type="NCBI Taxonomy" id="1492898"/>
    <lineage>
        <taxon>Bacteria</taxon>
        <taxon>Pseudomonadati</taxon>
        <taxon>Bacteroidota</taxon>
        <taxon>Chitinophagia</taxon>
        <taxon>Chitinophagales</taxon>
        <taxon>Chitinophagaceae</taxon>
        <taxon>Flavisolibacter</taxon>
    </lineage>
</organism>